<evidence type="ECO:0000313" key="7">
    <source>
        <dbReference type="Proteomes" id="UP001152797"/>
    </source>
</evidence>
<dbReference type="EMBL" id="CAMXCT020000335">
    <property type="protein sequence ID" value="CAL1130715.1"/>
    <property type="molecule type" value="Genomic_DNA"/>
</dbReference>
<proteinExistence type="predicted"/>
<name>A0A9P1BQH2_9DINO</name>
<evidence type="ECO:0000256" key="2">
    <source>
        <dbReference type="SAM" id="SignalP"/>
    </source>
</evidence>
<dbReference type="Proteomes" id="UP001152797">
    <property type="component" value="Unassembled WGS sequence"/>
</dbReference>
<dbReference type="AlphaFoldDB" id="A0A9P1BQH2"/>
<keyword evidence="2" id="KW-0732">Signal</keyword>
<feature type="compositionally biased region" description="Basic and acidic residues" evidence="1">
    <location>
        <begin position="425"/>
        <end position="434"/>
    </location>
</feature>
<gene>
    <name evidence="4" type="ORF">C1SCF055_LOCUS5488</name>
</gene>
<feature type="region of interest" description="Disordered" evidence="1">
    <location>
        <begin position="738"/>
        <end position="793"/>
    </location>
</feature>
<accession>A0A9P1BQH2</accession>
<dbReference type="Pfam" id="PF23191">
    <property type="entry name" value="WHD_MCM3_C"/>
    <property type="match status" value="1"/>
</dbReference>
<feature type="signal peptide" evidence="2">
    <location>
        <begin position="1"/>
        <end position="20"/>
    </location>
</feature>
<keyword evidence="7" id="KW-1185">Reference proteome</keyword>
<sequence length="871" mass="97332">MNLMWSVALAFATLATPGCAVVDKWEDVGFGLTHIASSSKLVVSNMETGCSIFMTTIELTCKDSNPMGNPPSNAFHTVVNCLNMDPTKASRVKIKGSDSCGKLTSTQYFAADDSVSMGSGSVEIKPGQVANLTCVLLPFPIGNSAEKRPGEDNFATSNDVKLDFAAQHFDKETKRLEGGSQSVSIGTVKFLQDPEKVTSSSCSTAVDKLFDWKLSLTNSNQNVHTFLWSSQNGEPSSLVVANLKTLPTKFTTSMKDLGFYDLQPSIHGAICGKSATNFGDKVKLQVEKLPKDSKVPEKHEEVVKMMVDATQLPTCSELEVEVMYTFPGQDARYVKFLLPVDNPNVPDDQPQVLYLETSRKIDRRTEKSCDADPRCPAVDPIRRGITAFQMGGLDQALRLFGEWIDSHKVEESPAELPAEEEEHEEVAPETHRDSLRDTVGGVSRATGLFDSRLSGRETREMRHTVLEELHSEEESERPNLIAPSGAPDDFRLEDWELEVVQVIDESGGSQSKKQLQTSDLQRLQQGSCKQLQTLQDPYYFSHVGDINEILSIRSAESAILILKKRYFVLRQQDIAMDLAHSARSAAELRRDLDRCPELWDLFRAKFDCMKYNGKVPLQDLDLYFCTLVYGSKQAFTSIHALWDKFEVGEKGYMTKDEWYNLCTRVQTKLPKHAQLDIWNLLAWRDKVHLHKPDFVAGWHVHDLELRDAHVKSIAGNLQLEYYGIKVEELQERMRMRLAEDSQVSGSHSRSKDTLVALPMGDGERWMKSDQSQAGRGKKRQREEAEASQPESVEEGIMKGRYESLKTLVGRCFAKQRLPSIGRMDLLAMVNGDLAPGEPDFTEAELDAGLAKMESANKIMIDETGDEVIFVG</sequence>
<evidence type="ECO:0000313" key="4">
    <source>
        <dbReference type="EMBL" id="CAI3977340.1"/>
    </source>
</evidence>
<evidence type="ECO:0000313" key="5">
    <source>
        <dbReference type="EMBL" id="CAL1130715.1"/>
    </source>
</evidence>
<reference evidence="4" key="1">
    <citation type="submission" date="2022-10" db="EMBL/GenBank/DDBJ databases">
        <authorList>
            <person name="Chen Y."/>
            <person name="Dougan E. K."/>
            <person name="Chan C."/>
            <person name="Rhodes N."/>
            <person name="Thang M."/>
        </authorList>
    </citation>
    <scope>NUCLEOTIDE SEQUENCE</scope>
</reference>
<evidence type="ECO:0000259" key="3">
    <source>
        <dbReference type="Pfam" id="PF23191"/>
    </source>
</evidence>
<feature type="region of interest" description="Disordered" evidence="1">
    <location>
        <begin position="410"/>
        <end position="434"/>
    </location>
</feature>
<evidence type="ECO:0000256" key="1">
    <source>
        <dbReference type="SAM" id="MobiDB-lite"/>
    </source>
</evidence>
<organism evidence="4">
    <name type="scientific">Cladocopium goreaui</name>
    <dbReference type="NCBI Taxonomy" id="2562237"/>
    <lineage>
        <taxon>Eukaryota</taxon>
        <taxon>Sar</taxon>
        <taxon>Alveolata</taxon>
        <taxon>Dinophyceae</taxon>
        <taxon>Suessiales</taxon>
        <taxon>Symbiodiniaceae</taxon>
        <taxon>Cladocopium</taxon>
    </lineage>
</organism>
<dbReference type="EMBL" id="CAMXCT030000335">
    <property type="protein sequence ID" value="CAL4764652.1"/>
    <property type="molecule type" value="Genomic_DNA"/>
</dbReference>
<feature type="domain" description="MCM3-like winged helix" evidence="3">
    <location>
        <begin position="796"/>
        <end position="868"/>
    </location>
</feature>
<protein>
    <submittedName>
        <fullName evidence="6">Leucine-rich repeat-containing protein 8D</fullName>
    </submittedName>
</protein>
<comment type="caution">
    <text evidence="4">The sequence shown here is derived from an EMBL/GenBank/DDBJ whole genome shotgun (WGS) entry which is preliminary data.</text>
</comment>
<evidence type="ECO:0000313" key="6">
    <source>
        <dbReference type="EMBL" id="CAL4764652.1"/>
    </source>
</evidence>
<dbReference type="EMBL" id="CAMXCT010000335">
    <property type="protein sequence ID" value="CAI3977340.1"/>
    <property type="molecule type" value="Genomic_DNA"/>
</dbReference>
<dbReference type="InterPro" id="IPR056575">
    <property type="entry name" value="WH_MCM3_C"/>
</dbReference>
<reference evidence="5" key="2">
    <citation type="submission" date="2024-04" db="EMBL/GenBank/DDBJ databases">
        <authorList>
            <person name="Chen Y."/>
            <person name="Shah S."/>
            <person name="Dougan E. K."/>
            <person name="Thang M."/>
            <person name="Chan C."/>
        </authorList>
    </citation>
    <scope>NUCLEOTIDE SEQUENCE [LARGE SCALE GENOMIC DNA]</scope>
</reference>
<dbReference type="OrthoDB" id="10676947at2759"/>
<feature type="chain" id="PRO_5043269717" evidence="2">
    <location>
        <begin position="21"/>
        <end position="871"/>
    </location>
</feature>